<dbReference type="InterPro" id="IPR001347">
    <property type="entry name" value="SIS_dom"/>
</dbReference>
<dbReference type="Pfam" id="PF01418">
    <property type="entry name" value="HTH_6"/>
    <property type="match status" value="1"/>
</dbReference>
<dbReference type="AlphaFoldDB" id="A0AAC9TVN5"/>
<dbReference type="InterPro" id="IPR000281">
    <property type="entry name" value="HTH_RpiR"/>
</dbReference>
<organism evidence="6 7">
    <name type="scientific">Brachyspira hampsonii</name>
    <dbReference type="NCBI Taxonomy" id="1287055"/>
    <lineage>
        <taxon>Bacteria</taxon>
        <taxon>Pseudomonadati</taxon>
        <taxon>Spirochaetota</taxon>
        <taxon>Spirochaetia</taxon>
        <taxon>Brachyspirales</taxon>
        <taxon>Brachyspiraceae</taxon>
        <taxon>Brachyspira</taxon>
    </lineage>
</organism>
<keyword evidence="7" id="KW-1185">Reference proteome</keyword>
<dbReference type="CDD" id="cd05013">
    <property type="entry name" value="SIS_RpiR"/>
    <property type="match status" value="1"/>
</dbReference>
<dbReference type="GO" id="GO:0097367">
    <property type="term" value="F:carbohydrate derivative binding"/>
    <property type="evidence" value="ECO:0007669"/>
    <property type="project" value="InterPro"/>
</dbReference>
<evidence type="ECO:0000313" key="6">
    <source>
        <dbReference type="EMBL" id="ASJ21662.1"/>
    </source>
</evidence>
<dbReference type="PANTHER" id="PTHR30514">
    <property type="entry name" value="GLUCOKINASE"/>
    <property type="match status" value="1"/>
</dbReference>
<evidence type="ECO:0000259" key="5">
    <source>
        <dbReference type="PROSITE" id="PS51464"/>
    </source>
</evidence>
<evidence type="ECO:0000313" key="7">
    <source>
        <dbReference type="Proteomes" id="UP000264880"/>
    </source>
</evidence>
<dbReference type="InterPro" id="IPR046348">
    <property type="entry name" value="SIS_dom_sf"/>
</dbReference>
<dbReference type="Pfam" id="PF01380">
    <property type="entry name" value="SIS"/>
    <property type="match status" value="1"/>
</dbReference>
<keyword evidence="3" id="KW-0804">Transcription</keyword>
<feature type="domain" description="SIS" evidence="5">
    <location>
        <begin position="126"/>
        <end position="266"/>
    </location>
</feature>
<dbReference type="SUPFAM" id="SSF53697">
    <property type="entry name" value="SIS domain"/>
    <property type="match status" value="1"/>
</dbReference>
<evidence type="ECO:0000259" key="4">
    <source>
        <dbReference type="PROSITE" id="PS51071"/>
    </source>
</evidence>
<dbReference type="PANTHER" id="PTHR30514:SF1">
    <property type="entry name" value="HTH-TYPE TRANSCRIPTIONAL REGULATOR HEXR-RELATED"/>
    <property type="match status" value="1"/>
</dbReference>
<accession>A0AAC9TVN5</accession>
<proteinExistence type="predicted"/>
<dbReference type="SUPFAM" id="SSF46689">
    <property type="entry name" value="Homeodomain-like"/>
    <property type="match status" value="1"/>
</dbReference>
<gene>
    <name evidence="6" type="ORF">BHAMNSH16_08420</name>
</gene>
<dbReference type="GO" id="GO:0003700">
    <property type="term" value="F:DNA-binding transcription factor activity"/>
    <property type="evidence" value="ECO:0007669"/>
    <property type="project" value="InterPro"/>
</dbReference>
<evidence type="ECO:0000256" key="1">
    <source>
        <dbReference type="ARBA" id="ARBA00023015"/>
    </source>
</evidence>
<dbReference type="KEGG" id="bhp:BHAMNSH16_08420"/>
<dbReference type="RefSeq" id="WP_069732283.1">
    <property type="nucleotide sequence ID" value="NZ_CP019914.1"/>
</dbReference>
<dbReference type="EMBL" id="CP019914">
    <property type="protein sequence ID" value="ASJ21662.1"/>
    <property type="molecule type" value="Genomic_DNA"/>
</dbReference>
<dbReference type="InterPro" id="IPR035472">
    <property type="entry name" value="RpiR-like_SIS"/>
</dbReference>
<keyword evidence="1" id="KW-0805">Transcription regulation</keyword>
<feature type="domain" description="HTH rpiR-type" evidence="4">
    <location>
        <begin position="2"/>
        <end position="78"/>
    </location>
</feature>
<dbReference type="InterPro" id="IPR036388">
    <property type="entry name" value="WH-like_DNA-bd_sf"/>
</dbReference>
<dbReference type="PROSITE" id="PS51464">
    <property type="entry name" value="SIS"/>
    <property type="match status" value="1"/>
</dbReference>
<dbReference type="Gene3D" id="3.40.50.10490">
    <property type="entry name" value="Glucose-6-phosphate isomerase like protein, domain 1"/>
    <property type="match status" value="1"/>
</dbReference>
<dbReference type="PROSITE" id="PS51071">
    <property type="entry name" value="HTH_RPIR"/>
    <property type="match status" value="1"/>
</dbReference>
<keyword evidence="2" id="KW-0238">DNA-binding</keyword>
<evidence type="ECO:0000256" key="3">
    <source>
        <dbReference type="ARBA" id="ARBA00023163"/>
    </source>
</evidence>
<protein>
    <recommendedName>
        <fullName evidence="8">RpiR family transcriptional regulator</fullName>
    </recommendedName>
</protein>
<dbReference type="Gene3D" id="1.10.10.10">
    <property type="entry name" value="Winged helix-like DNA-binding domain superfamily/Winged helix DNA-binding domain"/>
    <property type="match status" value="1"/>
</dbReference>
<evidence type="ECO:0008006" key="8">
    <source>
        <dbReference type="Google" id="ProtNLM"/>
    </source>
</evidence>
<reference evidence="6 7" key="1">
    <citation type="submission" date="2017-02" db="EMBL/GenBank/DDBJ databases">
        <title>Complete genome sequence of Brachyspira hampsonii genomovar I strain NSH-16 (ATCC BAA-2463).</title>
        <authorList>
            <person name="Mirajkar N.S."/>
            <person name="Gebhart C.J."/>
        </authorList>
    </citation>
    <scope>NUCLEOTIDE SEQUENCE [LARGE SCALE GENOMIC DNA]</scope>
    <source>
        <strain evidence="6 7">NSH-16</strain>
    </source>
</reference>
<dbReference type="InterPro" id="IPR009057">
    <property type="entry name" value="Homeodomain-like_sf"/>
</dbReference>
<sequence length="284" mass="31732">MNSILSEISKKELSYTKTEKLISEYILKLKENIISYSSFDLAKELGVSQSAIMKFIKKTCGVGFTEFKILLIKEYDIINNQERALNHDNISLTDSLEKVSRAIISESITSLSRTLDQLKLESVKECIDAIDSSNRIFLAGLGASSLPAFDLSSKLMKIGITAIWYQDTDSIQAAAFSAKPNDLFIVFSYSGKTKKILNILKTAKENDAKVALITKNISSPQSEIADIVIEIISNETDLRTSAMSSRIVFFSIVDILFLGTIKKDINKRLELVRNMSLFTNEDKL</sequence>
<dbReference type="GO" id="GO:1901135">
    <property type="term" value="P:carbohydrate derivative metabolic process"/>
    <property type="evidence" value="ECO:0007669"/>
    <property type="project" value="InterPro"/>
</dbReference>
<evidence type="ECO:0000256" key="2">
    <source>
        <dbReference type="ARBA" id="ARBA00023125"/>
    </source>
</evidence>
<dbReference type="GO" id="GO:0003677">
    <property type="term" value="F:DNA binding"/>
    <property type="evidence" value="ECO:0007669"/>
    <property type="project" value="UniProtKB-KW"/>
</dbReference>
<name>A0AAC9TVN5_9SPIR</name>
<dbReference type="InterPro" id="IPR047640">
    <property type="entry name" value="RpiR-like"/>
</dbReference>
<dbReference type="Proteomes" id="UP000264880">
    <property type="component" value="Chromosome"/>
</dbReference>